<proteinExistence type="predicted"/>
<evidence type="ECO:0000259" key="1">
    <source>
        <dbReference type="PROSITE" id="PS51186"/>
    </source>
</evidence>
<comment type="caution">
    <text evidence="2">The sequence shown here is derived from an EMBL/GenBank/DDBJ whole genome shotgun (WGS) entry which is preliminary data.</text>
</comment>
<keyword evidence="3" id="KW-1185">Reference proteome</keyword>
<feature type="domain" description="N-acetyltransferase" evidence="1">
    <location>
        <begin position="13"/>
        <end position="163"/>
    </location>
</feature>
<accession>A0ABN3VVE6</accession>
<dbReference type="EMBL" id="BAAAVI010000016">
    <property type="protein sequence ID" value="GAA2867355.1"/>
    <property type="molecule type" value="Genomic_DNA"/>
</dbReference>
<gene>
    <name evidence="2" type="ORF">GCM10010517_26920</name>
</gene>
<evidence type="ECO:0000313" key="2">
    <source>
        <dbReference type="EMBL" id="GAA2867355.1"/>
    </source>
</evidence>
<sequence>MSSPPESQPSGMLLLREIPALPGGWASAMFGMVLAETLAEVSVARCRLYVLVDLVRPAADPPVAGALVEMGPPAREARLRALSVDRAHRGRGLDRRLLGDLLTELRADGVQRVRYRVVGTDTAVCTLLRSAGFVLEDENPAVTCRYDGAAIEAPAVAWLMREL</sequence>
<dbReference type="Pfam" id="PF00583">
    <property type="entry name" value="Acetyltransf_1"/>
    <property type="match status" value="1"/>
</dbReference>
<evidence type="ECO:0000313" key="3">
    <source>
        <dbReference type="Proteomes" id="UP001500831"/>
    </source>
</evidence>
<dbReference type="SUPFAM" id="SSF55729">
    <property type="entry name" value="Acyl-CoA N-acyltransferases (Nat)"/>
    <property type="match status" value="1"/>
</dbReference>
<dbReference type="InterPro" id="IPR000182">
    <property type="entry name" value="GNAT_dom"/>
</dbReference>
<protein>
    <recommendedName>
        <fullName evidence="1">N-acetyltransferase domain-containing protein</fullName>
    </recommendedName>
</protein>
<dbReference type="RefSeq" id="WP_344971045.1">
    <property type="nucleotide sequence ID" value="NZ_BAAAVI010000016.1"/>
</dbReference>
<dbReference type="Proteomes" id="UP001500831">
    <property type="component" value="Unassembled WGS sequence"/>
</dbReference>
<dbReference type="Gene3D" id="3.40.630.30">
    <property type="match status" value="1"/>
</dbReference>
<name>A0ABN3VVE6_9ACTN</name>
<dbReference type="InterPro" id="IPR016181">
    <property type="entry name" value="Acyl_CoA_acyltransferase"/>
</dbReference>
<dbReference type="PROSITE" id="PS51186">
    <property type="entry name" value="GNAT"/>
    <property type="match status" value="1"/>
</dbReference>
<organism evidence="2 3">
    <name type="scientific">Streptosporangium fragile</name>
    <dbReference type="NCBI Taxonomy" id="46186"/>
    <lineage>
        <taxon>Bacteria</taxon>
        <taxon>Bacillati</taxon>
        <taxon>Actinomycetota</taxon>
        <taxon>Actinomycetes</taxon>
        <taxon>Streptosporangiales</taxon>
        <taxon>Streptosporangiaceae</taxon>
        <taxon>Streptosporangium</taxon>
    </lineage>
</organism>
<reference evidence="2 3" key="1">
    <citation type="journal article" date="2019" name="Int. J. Syst. Evol. Microbiol.">
        <title>The Global Catalogue of Microorganisms (GCM) 10K type strain sequencing project: providing services to taxonomists for standard genome sequencing and annotation.</title>
        <authorList>
            <consortium name="The Broad Institute Genomics Platform"/>
            <consortium name="The Broad Institute Genome Sequencing Center for Infectious Disease"/>
            <person name="Wu L."/>
            <person name="Ma J."/>
        </authorList>
    </citation>
    <scope>NUCLEOTIDE SEQUENCE [LARGE SCALE GENOMIC DNA]</scope>
    <source>
        <strain evidence="2 3">JCM 6242</strain>
    </source>
</reference>